<accession>A0A9D1S790</accession>
<evidence type="ECO:0000313" key="2">
    <source>
        <dbReference type="Proteomes" id="UP000824118"/>
    </source>
</evidence>
<dbReference type="EMBL" id="DVNG01000033">
    <property type="protein sequence ID" value="HIU49864.1"/>
    <property type="molecule type" value="Genomic_DNA"/>
</dbReference>
<comment type="caution">
    <text evidence="1">The sequence shown here is derived from an EMBL/GenBank/DDBJ whole genome shotgun (WGS) entry which is preliminary data.</text>
</comment>
<reference evidence="1" key="2">
    <citation type="journal article" date="2021" name="PeerJ">
        <title>Extensive microbial diversity within the chicken gut microbiome revealed by metagenomics and culture.</title>
        <authorList>
            <person name="Gilroy R."/>
            <person name="Ravi A."/>
            <person name="Getino M."/>
            <person name="Pursley I."/>
            <person name="Horton D.L."/>
            <person name="Alikhan N.F."/>
            <person name="Baker D."/>
            <person name="Gharbi K."/>
            <person name="Hall N."/>
            <person name="Watson M."/>
            <person name="Adriaenssens E.M."/>
            <person name="Foster-Nyarko E."/>
            <person name="Jarju S."/>
            <person name="Secka A."/>
            <person name="Antonio M."/>
            <person name="Oren A."/>
            <person name="Chaudhuri R.R."/>
            <person name="La Ragione R."/>
            <person name="Hildebrand F."/>
            <person name="Pallen M.J."/>
        </authorList>
    </citation>
    <scope>NUCLEOTIDE SEQUENCE</scope>
    <source>
        <strain evidence="1">ChiGjej1B1-1684</strain>
    </source>
</reference>
<dbReference type="InterPro" id="IPR020256">
    <property type="entry name" value="Spore_coat_CotJA"/>
</dbReference>
<dbReference type="Pfam" id="PF11007">
    <property type="entry name" value="CotJA"/>
    <property type="match status" value="1"/>
</dbReference>
<dbReference type="Proteomes" id="UP000824118">
    <property type="component" value="Unassembled WGS sequence"/>
</dbReference>
<proteinExistence type="predicted"/>
<sequence>MDNMEKIMGEYGIKPFPEITSEAMAYVSYQPNGADTLDPLQGFEVGTMFKSLNKPFYGKKCRGDMND</sequence>
<dbReference type="AlphaFoldDB" id="A0A9D1S790"/>
<protein>
    <submittedName>
        <fullName evidence="1">Spore coat associated protein CotJA</fullName>
    </submittedName>
</protein>
<gene>
    <name evidence="1" type="ORF">IAD22_02460</name>
</gene>
<organism evidence="1 2">
    <name type="scientific">Candidatus Limousia pullorum</name>
    <dbReference type="NCBI Taxonomy" id="2840860"/>
    <lineage>
        <taxon>Bacteria</taxon>
        <taxon>Bacillati</taxon>
        <taxon>Bacillota</taxon>
        <taxon>Clostridia</taxon>
        <taxon>Eubacteriales</taxon>
        <taxon>Oscillospiraceae</taxon>
        <taxon>Oscillospiraceae incertae sedis</taxon>
        <taxon>Candidatus Limousia</taxon>
    </lineage>
</organism>
<evidence type="ECO:0000313" key="1">
    <source>
        <dbReference type="EMBL" id="HIU49864.1"/>
    </source>
</evidence>
<reference evidence="1" key="1">
    <citation type="submission" date="2020-10" db="EMBL/GenBank/DDBJ databases">
        <authorList>
            <person name="Gilroy R."/>
        </authorList>
    </citation>
    <scope>NUCLEOTIDE SEQUENCE</scope>
    <source>
        <strain evidence="1">ChiGjej1B1-1684</strain>
    </source>
</reference>
<name>A0A9D1S790_9FIRM</name>